<dbReference type="GO" id="GO:0005829">
    <property type="term" value="C:cytosol"/>
    <property type="evidence" value="ECO:0007669"/>
    <property type="project" value="TreeGrafter"/>
</dbReference>
<dbReference type="InterPro" id="IPR017926">
    <property type="entry name" value="GATASE"/>
</dbReference>
<dbReference type="PANTHER" id="PTHR42695:SF5">
    <property type="entry name" value="GLUTAMINE AMIDOTRANSFERASE YLR126C-RELATED"/>
    <property type="match status" value="1"/>
</dbReference>
<evidence type="ECO:0000313" key="2">
    <source>
        <dbReference type="EMBL" id="CAA9327977.1"/>
    </source>
</evidence>
<feature type="domain" description="Glutamine amidotransferase" evidence="1">
    <location>
        <begin position="64"/>
        <end position="175"/>
    </location>
</feature>
<dbReference type="AlphaFoldDB" id="A0A6J4LBF5"/>
<dbReference type="Pfam" id="PF00117">
    <property type="entry name" value="GATase"/>
    <property type="match status" value="1"/>
</dbReference>
<gene>
    <name evidence="2" type="ORF">AVDCRST_MAG29-862</name>
</gene>
<dbReference type="EMBL" id="CADCUG010000048">
    <property type="protein sequence ID" value="CAA9327977.1"/>
    <property type="molecule type" value="Genomic_DNA"/>
</dbReference>
<sequence>MTSTDVLVVANSTDADPGYVGERFEDRGHVLRTVLRDRDQMPADVPAGVGAVVLLGSEWSVHAPVRPDALEAECELVRSAGRRGVPLLGLCYGAQVVAHALGGSVSRATTPEIGLVYVASSDEQLVPPGPWPAFHVDVLQPPPAARVVAHNGCGTQAFVLPGVLAVQFHPEVRPEVLADWARRFPGLLEQARVNHDDLIAQARDREPQARLAAHTLVDAFLDRGGAGWPARR</sequence>
<name>A0A6J4LBF5_9ACTN</name>
<dbReference type="InterPro" id="IPR044992">
    <property type="entry name" value="ChyE-like"/>
</dbReference>
<dbReference type="Gene3D" id="3.40.50.880">
    <property type="match status" value="1"/>
</dbReference>
<dbReference type="PROSITE" id="PS51273">
    <property type="entry name" value="GATASE_TYPE_1"/>
    <property type="match status" value="1"/>
</dbReference>
<protein>
    <recommendedName>
        <fullName evidence="1">Glutamine amidotransferase domain-containing protein</fullName>
    </recommendedName>
</protein>
<dbReference type="InterPro" id="IPR029062">
    <property type="entry name" value="Class_I_gatase-like"/>
</dbReference>
<organism evidence="2">
    <name type="scientific">uncultured Nocardioidaceae bacterium</name>
    <dbReference type="NCBI Taxonomy" id="253824"/>
    <lineage>
        <taxon>Bacteria</taxon>
        <taxon>Bacillati</taxon>
        <taxon>Actinomycetota</taxon>
        <taxon>Actinomycetes</taxon>
        <taxon>Propionibacteriales</taxon>
        <taxon>Nocardioidaceae</taxon>
        <taxon>environmental samples</taxon>
    </lineage>
</organism>
<dbReference type="SUPFAM" id="SSF52317">
    <property type="entry name" value="Class I glutamine amidotransferase-like"/>
    <property type="match status" value="1"/>
</dbReference>
<accession>A0A6J4LBF5</accession>
<reference evidence="2" key="1">
    <citation type="submission" date="2020-02" db="EMBL/GenBank/DDBJ databases">
        <authorList>
            <person name="Meier V. D."/>
        </authorList>
    </citation>
    <scope>NUCLEOTIDE SEQUENCE</scope>
    <source>
        <strain evidence="2">AVDCRST_MAG29</strain>
    </source>
</reference>
<dbReference type="PANTHER" id="PTHR42695">
    <property type="entry name" value="GLUTAMINE AMIDOTRANSFERASE YLR126C-RELATED"/>
    <property type="match status" value="1"/>
</dbReference>
<proteinExistence type="predicted"/>
<evidence type="ECO:0000259" key="1">
    <source>
        <dbReference type="Pfam" id="PF00117"/>
    </source>
</evidence>